<gene>
    <name evidence="2" type="ORF">GQ607_011937</name>
</gene>
<dbReference type="PANTHER" id="PTHR37544:SF1">
    <property type="entry name" value="PHOSPHORIBOSYLAMINOIMIDAZOLE-SUCCINOCARBOXAMIDE SYNTHASE"/>
    <property type="match status" value="1"/>
</dbReference>
<comment type="caution">
    <text evidence="2">The sequence shown here is derived from an EMBL/GenBank/DDBJ whole genome shotgun (WGS) entry which is preliminary data.</text>
</comment>
<keyword evidence="1" id="KW-1133">Transmembrane helix</keyword>
<feature type="transmembrane region" description="Helical" evidence="1">
    <location>
        <begin position="678"/>
        <end position="702"/>
    </location>
</feature>
<dbReference type="PANTHER" id="PTHR37544">
    <property type="entry name" value="SPRAY-RELATED"/>
    <property type="match status" value="1"/>
</dbReference>
<keyword evidence="1" id="KW-0812">Transmembrane</keyword>
<dbReference type="AlphaFoldDB" id="A0A8H3W9Z9"/>
<reference evidence="2 3" key="1">
    <citation type="submission" date="2019-12" db="EMBL/GenBank/DDBJ databases">
        <title>A genome sequence resource for the geographically widespread anthracnose pathogen Colletotrichum asianum.</title>
        <authorList>
            <person name="Meng Y."/>
        </authorList>
    </citation>
    <scope>NUCLEOTIDE SEQUENCE [LARGE SCALE GENOMIC DNA]</scope>
    <source>
        <strain evidence="2 3">ICMP 18580</strain>
    </source>
</reference>
<organism evidence="2 3">
    <name type="scientific">Colletotrichum asianum</name>
    <dbReference type="NCBI Taxonomy" id="702518"/>
    <lineage>
        <taxon>Eukaryota</taxon>
        <taxon>Fungi</taxon>
        <taxon>Dikarya</taxon>
        <taxon>Ascomycota</taxon>
        <taxon>Pezizomycotina</taxon>
        <taxon>Sordariomycetes</taxon>
        <taxon>Hypocreomycetidae</taxon>
        <taxon>Glomerellales</taxon>
        <taxon>Glomerellaceae</taxon>
        <taxon>Colletotrichum</taxon>
        <taxon>Colletotrichum gloeosporioides species complex</taxon>
    </lineage>
</organism>
<keyword evidence="3" id="KW-1185">Reference proteome</keyword>
<feature type="transmembrane region" description="Helical" evidence="1">
    <location>
        <begin position="498"/>
        <end position="517"/>
    </location>
</feature>
<evidence type="ECO:0000313" key="3">
    <source>
        <dbReference type="Proteomes" id="UP000434172"/>
    </source>
</evidence>
<proteinExistence type="predicted"/>
<keyword evidence="1" id="KW-0472">Membrane</keyword>
<dbReference type="EMBL" id="WOWK01000078">
    <property type="protein sequence ID" value="KAF0320853.1"/>
    <property type="molecule type" value="Genomic_DNA"/>
</dbReference>
<protein>
    <submittedName>
        <fullName evidence="2">Uncharacterized protein</fullName>
    </submittedName>
</protein>
<feature type="transmembrane region" description="Helical" evidence="1">
    <location>
        <begin position="1078"/>
        <end position="1100"/>
    </location>
</feature>
<accession>A0A8H3W9Z9</accession>
<evidence type="ECO:0000313" key="2">
    <source>
        <dbReference type="EMBL" id="KAF0320853.1"/>
    </source>
</evidence>
<dbReference type="Pfam" id="PF11915">
    <property type="entry name" value="DUF3433"/>
    <property type="match status" value="1"/>
</dbReference>
<dbReference type="OrthoDB" id="5332281at2759"/>
<feature type="transmembrane region" description="Helical" evidence="1">
    <location>
        <begin position="137"/>
        <end position="160"/>
    </location>
</feature>
<name>A0A8H3W9Z9_9PEZI</name>
<dbReference type="InterPro" id="IPR021840">
    <property type="entry name" value="DUF3433"/>
</dbReference>
<feature type="transmembrane region" description="Helical" evidence="1">
    <location>
        <begin position="36"/>
        <end position="58"/>
    </location>
</feature>
<evidence type="ECO:0000256" key="1">
    <source>
        <dbReference type="SAM" id="Phobius"/>
    </source>
</evidence>
<feature type="transmembrane region" description="Helical" evidence="1">
    <location>
        <begin position="611"/>
        <end position="631"/>
    </location>
</feature>
<sequence length="1209" mass="135296">MHHSEEFVAVNEDKNDDDINKNDESALWQPTWLQPIALSCFTGIFLGLGIALLAISCISKTNHGILRTQERFGYVWRFGPTTGLTILSSLWSRVELQTLRYAPWMSERVQGPFDPNLDYTAMGMPNVLIQSLRRRHFMVFMTSMVTLILKAEVLLAAGLFSVSPTQVTEPVTVQLLTSFNSTRESPLLITEKAQNAYFAAQAVHGLNVNPPFGVTEDHAYQTFIDSGTKARGTSQQRLKVTVDGVFSDTKCIPLESYSVNDTPFVFHSDDETTAVGVLDKLDIDLRFENCNETIPLNKEQRITYTLGNGTGMHVVSTTFSPNPRPCSNLDTQGNRFLWFQSYWRPKGDGYSSDEVVESVASVLCSETTWLSKLEVIDDGNFPTVIPLFDKHAIPIDSNVWEILLSSIPDANGKVWDPFEPAPRSIHEVFGPLAVDLIHGNEGSAGITNELIHNCVLRLAGKLRPLLAHFVLRQSDESNILGERLISVHELFVSQKVCLSMSALFIALAVAMGGFNIWHGRYIKVLLRDPATVLGLLLHSQARSYSSTQSSDSDLDAKKNEWVEVVFSPLFLKTWAQSVFTISLCGLIVFLVITLQLSESRDGILNVPQQGYWHLTWTTLPALSMFVVVSYVSSCSTSWRDLSSLSHLAISPLSSKDVDISFVDMIGVRTVLVAYRRKAWTVLIQQITTFSCGFLTTLASVAFSDKLSLQPVKVQLQQDSWFGDKIFEPGREKDFVIMLVTNRHRLSTLFGLREEMDLTFPKNTFGDLLFPTINGDNITKKDVLETKRDGNLAVQATIPAAKLLPACTRLPPSNDIFLDVMSDNDIHEVRVKIPAICPNGTNINITYEFPSDRPRHKAQKFHFAAMMSSFNYLVKRNWDCGVEDYLLADLLGPSLTQYYVWGQWSQKSVTFDFLRIYSCNYSWAQISVNTSLIWSDGELLIDKASPPKPNNASMRPWSPAFVAPELVLRVENRVAMSIFPAYLNKSFGEDGYMDAIFKRMIKPYGKLPVDVFHDPGMDGIILEELNKNVAIGSAQIANLENRLSIGEDSMSTPFPPGGLPLIDAIVTDHNRRRLFQNPIVTYIVLGTLGFACLVHAWILVIKAARHFGIRSKILMDERGLAPEGFNSPALMEALLHDSNAAKFIPKGAQELPPAELHKKMEGVRFRMGWYMKESDETMHYTIGVLDDEDFTFMGSKAEMAAAERHRAKAD</sequence>
<dbReference type="Proteomes" id="UP000434172">
    <property type="component" value="Unassembled WGS sequence"/>
</dbReference>
<feature type="transmembrane region" description="Helical" evidence="1">
    <location>
        <begin position="578"/>
        <end position="596"/>
    </location>
</feature>